<dbReference type="PANTHER" id="PTHR11559">
    <property type="entry name" value="CARBOXYLESTERASE"/>
    <property type="match status" value="1"/>
</dbReference>
<reference evidence="5 6" key="1">
    <citation type="submission" date="2023-02" db="EMBL/GenBank/DDBJ databases">
        <title>Streptomyces sp. SCA4-21 with antifungal activity against Fusarium oxysporum f. sp. cubense, Streptomyces sp. SCA2-17 with antifungal activity against Fusarium oxysporum f. sp. cubense.</title>
        <authorList>
            <person name="Qi D."/>
        </authorList>
    </citation>
    <scope>NUCLEOTIDE SEQUENCE [LARGE SCALE GENOMIC DNA]</scope>
    <source>
        <strain evidence="5 6">SCA4-21</strain>
    </source>
</reference>
<dbReference type="Proteomes" id="UP001305606">
    <property type="component" value="Chromosome"/>
</dbReference>
<gene>
    <name evidence="5" type="ORF">PS467_02210</name>
</gene>
<protein>
    <recommendedName>
        <fullName evidence="3">Carboxylic ester hydrolase</fullName>
        <ecNumber evidence="3">3.1.1.-</ecNumber>
    </recommendedName>
</protein>
<evidence type="ECO:0000313" key="6">
    <source>
        <dbReference type="Proteomes" id="UP001305606"/>
    </source>
</evidence>
<comment type="similarity">
    <text evidence="1 3">Belongs to the type-B carboxylesterase/lipase family.</text>
</comment>
<evidence type="ECO:0000256" key="3">
    <source>
        <dbReference type="RuleBase" id="RU361235"/>
    </source>
</evidence>
<proteinExistence type="inferred from homology"/>
<dbReference type="InterPro" id="IPR029058">
    <property type="entry name" value="AB_hydrolase_fold"/>
</dbReference>
<dbReference type="InterPro" id="IPR050309">
    <property type="entry name" value="Type-B_Carboxylest/Lipase"/>
</dbReference>
<dbReference type="SUPFAM" id="SSF53474">
    <property type="entry name" value="alpha/beta-Hydrolases"/>
    <property type="match status" value="1"/>
</dbReference>
<organism evidence="5 6">
    <name type="scientific">Streptomyces luomodiensis</name>
    <dbReference type="NCBI Taxonomy" id="3026192"/>
    <lineage>
        <taxon>Bacteria</taxon>
        <taxon>Bacillati</taxon>
        <taxon>Actinomycetota</taxon>
        <taxon>Actinomycetes</taxon>
        <taxon>Kitasatosporales</taxon>
        <taxon>Streptomycetaceae</taxon>
        <taxon>Streptomyces</taxon>
    </lineage>
</organism>
<dbReference type="EC" id="3.1.1.-" evidence="3"/>
<dbReference type="InterPro" id="IPR002018">
    <property type="entry name" value="CarbesteraseB"/>
</dbReference>
<accession>A0ABY9US25</accession>
<dbReference type="RefSeq" id="WP_311033706.1">
    <property type="nucleotide sequence ID" value="NZ_CP117522.1"/>
</dbReference>
<feature type="domain" description="Carboxylesterase type B" evidence="4">
    <location>
        <begin position="6"/>
        <end position="504"/>
    </location>
</feature>
<evidence type="ECO:0000313" key="5">
    <source>
        <dbReference type="EMBL" id="WNE94218.1"/>
    </source>
</evidence>
<keyword evidence="2 3" id="KW-0378">Hydrolase</keyword>
<dbReference type="PROSITE" id="PS00122">
    <property type="entry name" value="CARBOXYLESTERASE_B_1"/>
    <property type="match status" value="1"/>
</dbReference>
<dbReference type="InterPro" id="IPR019826">
    <property type="entry name" value="Carboxylesterase_B_AS"/>
</dbReference>
<dbReference type="EMBL" id="CP117522">
    <property type="protein sequence ID" value="WNE94218.1"/>
    <property type="molecule type" value="Genomic_DNA"/>
</dbReference>
<name>A0ABY9US25_9ACTN</name>
<dbReference type="PRINTS" id="PR00878">
    <property type="entry name" value="CHOLNESTRASE"/>
</dbReference>
<dbReference type="Pfam" id="PF00135">
    <property type="entry name" value="COesterase"/>
    <property type="match status" value="1"/>
</dbReference>
<keyword evidence="6" id="KW-1185">Reference proteome</keyword>
<evidence type="ECO:0000256" key="2">
    <source>
        <dbReference type="ARBA" id="ARBA00022801"/>
    </source>
</evidence>
<dbReference type="Gene3D" id="3.40.50.1820">
    <property type="entry name" value="alpha/beta hydrolase"/>
    <property type="match status" value="1"/>
</dbReference>
<sequence>MHQPAKTEAGLVEGIPGRDRSITVFRGIPYAAPPVADLRWRPPQPPVPWTGVRKANGFGPICPQAPGPELAGLDLPMSEDCLYLNVWTGAGPADERPRPVLVWIYGGGFRIGTGADPRYDGEHLAGQGVVVVTFNYRLGAFGFLATPELSEESGHHVSGNYGLLDQIAALRWVRRNIAHFGGDPDRVTVAGQSAGAGSVNFLAMSPLAKGLFQRAVAQSHARHSRDPELRYLATSYRTLADAESAGARFAAERGARTLQRLRSLPWQKLIEGNVSAVDTAVETGSSAKPPMFRPVVDGRVIPHGYAETYGKGLQNDVWYLAGNNLDEGGAVPESTFAAHRAAGRKDRRAGAPPVHVTREDYVAAARRKFGAMAGEFLRLYPADTDDEAARAHCEAVRDNARISTWLWAKDWAAHASRPVYTYFWTHASPATGQGTRRAAHGSEIDFVFGNLHPDRAEWTDEDRDIARTMSGYWANFVATGDPNGPGLPHWPAWTPEAPAVMEVGGGFAPIPLADPPRLDFWQRFFRTQRAW</sequence>
<evidence type="ECO:0000256" key="1">
    <source>
        <dbReference type="ARBA" id="ARBA00005964"/>
    </source>
</evidence>
<evidence type="ECO:0000259" key="4">
    <source>
        <dbReference type="Pfam" id="PF00135"/>
    </source>
</evidence>
<dbReference type="InterPro" id="IPR000997">
    <property type="entry name" value="Cholinesterase"/>
</dbReference>